<dbReference type="InterPro" id="IPR013762">
    <property type="entry name" value="Integrase-like_cat_sf"/>
</dbReference>
<dbReference type="InterPro" id="IPR010998">
    <property type="entry name" value="Integrase_recombinase_N"/>
</dbReference>
<accession>A0A8S5PRH0</accession>
<keyword evidence="6" id="KW-0238">DNA-binding</keyword>
<organism evidence="10">
    <name type="scientific">Myoviridae sp. ctEg02</name>
    <dbReference type="NCBI Taxonomy" id="2825061"/>
    <lineage>
        <taxon>Viruses</taxon>
        <taxon>Duplodnaviria</taxon>
        <taxon>Heunggongvirae</taxon>
        <taxon>Uroviricota</taxon>
        <taxon>Caudoviricetes</taxon>
    </lineage>
</organism>
<dbReference type="GO" id="GO:0016740">
    <property type="term" value="F:transferase activity"/>
    <property type="evidence" value="ECO:0007669"/>
    <property type="project" value="UniProtKB-KW"/>
</dbReference>
<protein>
    <recommendedName>
        <fullName evidence="2">Integrase</fullName>
    </recommendedName>
</protein>
<dbReference type="InterPro" id="IPR050090">
    <property type="entry name" value="Tyrosine_recombinase_XerCD"/>
</dbReference>
<dbReference type="EMBL" id="BK015482">
    <property type="protein sequence ID" value="DAE09049.1"/>
    <property type="molecule type" value="Genomic_DNA"/>
</dbReference>
<evidence type="ECO:0000256" key="7">
    <source>
        <dbReference type="ARBA" id="ARBA00023172"/>
    </source>
</evidence>
<dbReference type="GO" id="GO:0015074">
    <property type="term" value="P:DNA integration"/>
    <property type="evidence" value="ECO:0007669"/>
    <property type="project" value="UniProtKB-KW"/>
</dbReference>
<feature type="domain" description="Tyr recombinase" evidence="9">
    <location>
        <begin position="113"/>
        <end position="284"/>
    </location>
</feature>
<comment type="similarity">
    <text evidence="1">Belongs to the 'phage' integrase family.</text>
</comment>
<reference evidence="10" key="1">
    <citation type="journal article" date="2021" name="Proc. Natl. Acad. Sci. U.S.A.">
        <title>A Catalog of Tens of Thousands of Viruses from Human Metagenomes Reveals Hidden Associations with Chronic Diseases.</title>
        <authorList>
            <person name="Tisza M.J."/>
            <person name="Buck C.B."/>
        </authorList>
    </citation>
    <scope>NUCLEOTIDE SEQUENCE</scope>
    <source>
        <strain evidence="10">CtEg02</strain>
    </source>
</reference>
<dbReference type="Gene3D" id="1.10.150.130">
    <property type="match status" value="1"/>
</dbReference>
<evidence type="ECO:0000256" key="4">
    <source>
        <dbReference type="ARBA" id="ARBA00022801"/>
    </source>
</evidence>
<evidence type="ECO:0000313" key="10">
    <source>
        <dbReference type="EMBL" id="DAE09049.1"/>
    </source>
</evidence>
<dbReference type="GO" id="GO:0003677">
    <property type="term" value="F:DNA binding"/>
    <property type="evidence" value="ECO:0007669"/>
    <property type="project" value="UniProtKB-KW"/>
</dbReference>
<dbReference type="GO" id="GO:0016787">
    <property type="term" value="F:hydrolase activity"/>
    <property type="evidence" value="ECO:0007669"/>
    <property type="project" value="UniProtKB-KW"/>
</dbReference>
<keyword evidence="3" id="KW-0808">Transferase</keyword>
<dbReference type="InterPro" id="IPR011010">
    <property type="entry name" value="DNA_brk_join_enz"/>
</dbReference>
<keyword evidence="7" id="KW-0233">DNA recombination</keyword>
<dbReference type="GO" id="GO:0044826">
    <property type="term" value="P:viral genome integration into host DNA"/>
    <property type="evidence" value="ECO:0007669"/>
    <property type="project" value="UniProtKB-KW"/>
</dbReference>
<evidence type="ECO:0000256" key="5">
    <source>
        <dbReference type="ARBA" id="ARBA00022908"/>
    </source>
</evidence>
<proteinExistence type="inferred from homology"/>
<dbReference type="GO" id="GO:0075713">
    <property type="term" value="P:establishment of integrated proviral latency"/>
    <property type="evidence" value="ECO:0007669"/>
    <property type="project" value="UniProtKB-KW"/>
</dbReference>
<name>A0A8S5PRH0_9CAUD</name>
<dbReference type="Gene3D" id="1.10.443.10">
    <property type="entry name" value="Intergrase catalytic core"/>
    <property type="match status" value="1"/>
</dbReference>
<sequence>MHNAPKEEIRLTMGELIVKYLHGNPDLFHETRERIIWLYADGGPCAFMRDKYADSLNRQDLEQLRENIRERKASNNTSNHYQAYTRAILAWGVDQGLLVLNPWRDFKKLKISKPIHTATLLDLKRLYPFLPPYLQWAAKTAFFLALRPGMVELFSLKWDAFDFRRGIVSIRQGKTGKIKSVYPNPVYMQEAAARCAEDFKRGVALVCHNNGKPVLSYHKMWGKACRQAGVNLRFYDVRHLAATEMLARGADLAAVAAQLGHASVTTTGSTYAHVTPGGQSHAGSLMPAIDIEPNS</sequence>
<dbReference type="InterPro" id="IPR002104">
    <property type="entry name" value="Integrase_catalytic"/>
</dbReference>
<dbReference type="PANTHER" id="PTHR30349">
    <property type="entry name" value="PHAGE INTEGRASE-RELATED"/>
    <property type="match status" value="1"/>
</dbReference>
<evidence type="ECO:0000256" key="1">
    <source>
        <dbReference type="ARBA" id="ARBA00008857"/>
    </source>
</evidence>
<keyword evidence="8" id="KW-1179">Viral genome integration</keyword>
<dbReference type="GO" id="GO:0006310">
    <property type="term" value="P:DNA recombination"/>
    <property type="evidence" value="ECO:0007669"/>
    <property type="project" value="UniProtKB-KW"/>
</dbReference>
<evidence type="ECO:0000256" key="6">
    <source>
        <dbReference type="ARBA" id="ARBA00023125"/>
    </source>
</evidence>
<evidence type="ECO:0000256" key="8">
    <source>
        <dbReference type="ARBA" id="ARBA00023195"/>
    </source>
</evidence>
<dbReference type="Pfam" id="PF00589">
    <property type="entry name" value="Phage_integrase"/>
    <property type="match status" value="1"/>
</dbReference>
<dbReference type="SUPFAM" id="SSF56349">
    <property type="entry name" value="DNA breaking-rejoining enzymes"/>
    <property type="match status" value="1"/>
</dbReference>
<evidence type="ECO:0000256" key="2">
    <source>
        <dbReference type="ARBA" id="ARBA00016082"/>
    </source>
</evidence>
<dbReference type="PANTHER" id="PTHR30349:SF64">
    <property type="entry name" value="PROPHAGE INTEGRASE INTD-RELATED"/>
    <property type="match status" value="1"/>
</dbReference>
<evidence type="ECO:0000256" key="3">
    <source>
        <dbReference type="ARBA" id="ARBA00022679"/>
    </source>
</evidence>
<keyword evidence="5" id="KW-0229">DNA integration</keyword>
<dbReference type="PROSITE" id="PS51898">
    <property type="entry name" value="TYR_RECOMBINASE"/>
    <property type="match status" value="1"/>
</dbReference>
<evidence type="ECO:0000259" key="9">
    <source>
        <dbReference type="PROSITE" id="PS51898"/>
    </source>
</evidence>
<keyword evidence="4" id="KW-0378">Hydrolase</keyword>
<keyword evidence="8" id="KW-1160">Virus entry into host cell</keyword>